<keyword evidence="1 5" id="KW-0547">Nucleotide-binding</keyword>
<feature type="compositionally biased region" description="Gly residues" evidence="6">
    <location>
        <begin position="608"/>
        <end position="619"/>
    </location>
</feature>
<comment type="domain">
    <text evidence="5">The Q motif is unique to and characteristic of the DEAD box family of RNA helicases and controls ATP binding and hydrolysis.</text>
</comment>
<dbReference type="Gene3D" id="3.40.50.300">
    <property type="entry name" value="P-loop containing nucleotide triphosphate hydrolases"/>
    <property type="match status" value="2"/>
</dbReference>
<dbReference type="Proteomes" id="UP000799750">
    <property type="component" value="Unassembled WGS sequence"/>
</dbReference>
<feature type="region of interest" description="Disordered" evidence="6">
    <location>
        <begin position="73"/>
        <end position="93"/>
    </location>
</feature>
<organism evidence="9 10">
    <name type="scientific">Lophium mytilinum</name>
    <dbReference type="NCBI Taxonomy" id="390894"/>
    <lineage>
        <taxon>Eukaryota</taxon>
        <taxon>Fungi</taxon>
        <taxon>Dikarya</taxon>
        <taxon>Ascomycota</taxon>
        <taxon>Pezizomycotina</taxon>
        <taxon>Dothideomycetes</taxon>
        <taxon>Pleosporomycetidae</taxon>
        <taxon>Mytilinidiales</taxon>
        <taxon>Mytilinidiaceae</taxon>
        <taxon>Lophium</taxon>
    </lineage>
</organism>
<dbReference type="PROSITE" id="PS51192">
    <property type="entry name" value="HELICASE_ATP_BIND_1"/>
    <property type="match status" value="1"/>
</dbReference>
<dbReference type="Pfam" id="PF00270">
    <property type="entry name" value="DEAD"/>
    <property type="match status" value="1"/>
</dbReference>
<dbReference type="PROSITE" id="PS51194">
    <property type="entry name" value="HELICASE_CTER"/>
    <property type="match status" value="1"/>
</dbReference>
<keyword evidence="4 5" id="KW-0694">RNA-binding</keyword>
<dbReference type="SUPFAM" id="SSF52540">
    <property type="entry name" value="P-loop containing nucleoside triphosphate hydrolases"/>
    <property type="match status" value="1"/>
</dbReference>
<dbReference type="InterPro" id="IPR011545">
    <property type="entry name" value="DEAD/DEAH_box_helicase_dom"/>
</dbReference>
<dbReference type="EMBL" id="MU004197">
    <property type="protein sequence ID" value="KAF2490455.1"/>
    <property type="molecule type" value="Genomic_DNA"/>
</dbReference>
<dbReference type="EC" id="3.6.4.13" evidence="5"/>
<dbReference type="SMART" id="SM00490">
    <property type="entry name" value="HELICc"/>
    <property type="match status" value="1"/>
</dbReference>
<evidence type="ECO:0000256" key="2">
    <source>
        <dbReference type="ARBA" id="ARBA00022801"/>
    </source>
</evidence>
<dbReference type="AlphaFoldDB" id="A0A6A6QDI3"/>
<evidence type="ECO:0000256" key="4">
    <source>
        <dbReference type="ARBA" id="ARBA00022884"/>
    </source>
</evidence>
<reference evidence="9" key="1">
    <citation type="journal article" date="2020" name="Stud. Mycol.">
        <title>101 Dothideomycetes genomes: a test case for predicting lifestyles and emergence of pathogens.</title>
        <authorList>
            <person name="Haridas S."/>
            <person name="Albert R."/>
            <person name="Binder M."/>
            <person name="Bloem J."/>
            <person name="Labutti K."/>
            <person name="Salamov A."/>
            <person name="Andreopoulos B."/>
            <person name="Baker S."/>
            <person name="Barry K."/>
            <person name="Bills G."/>
            <person name="Bluhm B."/>
            <person name="Cannon C."/>
            <person name="Castanera R."/>
            <person name="Culley D."/>
            <person name="Daum C."/>
            <person name="Ezra D."/>
            <person name="Gonzalez J."/>
            <person name="Henrissat B."/>
            <person name="Kuo A."/>
            <person name="Liang C."/>
            <person name="Lipzen A."/>
            <person name="Lutzoni F."/>
            <person name="Magnuson J."/>
            <person name="Mondo S."/>
            <person name="Nolan M."/>
            <person name="Ohm R."/>
            <person name="Pangilinan J."/>
            <person name="Park H.-J."/>
            <person name="Ramirez L."/>
            <person name="Alfaro M."/>
            <person name="Sun H."/>
            <person name="Tritt A."/>
            <person name="Yoshinaga Y."/>
            <person name="Zwiers L.-H."/>
            <person name="Turgeon B."/>
            <person name="Goodwin S."/>
            <person name="Spatafora J."/>
            <person name="Crous P."/>
            <person name="Grigoriev I."/>
        </authorList>
    </citation>
    <scope>NUCLEOTIDE SEQUENCE</scope>
    <source>
        <strain evidence="9">CBS 269.34</strain>
    </source>
</reference>
<dbReference type="InterPro" id="IPR027417">
    <property type="entry name" value="P-loop_NTPase"/>
</dbReference>
<evidence type="ECO:0000256" key="5">
    <source>
        <dbReference type="RuleBase" id="RU365068"/>
    </source>
</evidence>
<protein>
    <recommendedName>
        <fullName evidence="5">ATP-dependent RNA helicase</fullName>
        <ecNumber evidence="5">3.6.4.13</ecNumber>
    </recommendedName>
</protein>
<evidence type="ECO:0000256" key="6">
    <source>
        <dbReference type="SAM" id="MobiDB-lite"/>
    </source>
</evidence>
<keyword evidence="2 5" id="KW-0378">Hydrolase</keyword>
<feature type="region of interest" description="Disordered" evidence="6">
    <location>
        <begin position="583"/>
        <end position="680"/>
    </location>
</feature>
<dbReference type="SMART" id="SM00487">
    <property type="entry name" value="DEXDc"/>
    <property type="match status" value="1"/>
</dbReference>
<dbReference type="GO" id="GO:0005524">
    <property type="term" value="F:ATP binding"/>
    <property type="evidence" value="ECO:0007669"/>
    <property type="project" value="UniProtKB-UniRule"/>
</dbReference>
<dbReference type="CDD" id="cd18787">
    <property type="entry name" value="SF2_C_DEAD"/>
    <property type="match status" value="1"/>
</dbReference>
<comment type="catalytic activity">
    <reaction evidence="5">
        <text>ATP + H2O = ADP + phosphate + H(+)</text>
        <dbReference type="Rhea" id="RHEA:13065"/>
        <dbReference type="ChEBI" id="CHEBI:15377"/>
        <dbReference type="ChEBI" id="CHEBI:15378"/>
        <dbReference type="ChEBI" id="CHEBI:30616"/>
        <dbReference type="ChEBI" id="CHEBI:43474"/>
        <dbReference type="ChEBI" id="CHEBI:456216"/>
        <dbReference type="EC" id="3.6.4.13"/>
    </reaction>
</comment>
<name>A0A6A6QDI3_9PEZI</name>
<evidence type="ECO:0000259" key="8">
    <source>
        <dbReference type="PROSITE" id="PS51194"/>
    </source>
</evidence>
<keyword evidence="5" id="KW-0347">Helicase</keyword>
<dbReference type="Pfam" id="PF00271">
    <property type="entry name" value="Helicase_C"/>
    <property type="match status" value="1"/>
</dbReference>
<dbReference type="CDD" id="cd17964">
    <property type="entry name" value="DEADc_MSS116"/>
    <property type="match status" value="1"/>
</dbReference>
<evidence type="ECO:0000313" key="9">
    <source>
        <dbReference type="EMBL" id="KAF2490455.1"/>
    </source>
</evidence>
<comment type="function">
    <text evidence="5">RNA helicase.</text>
</comment>
<sequence length="680" mass="72885">MSASCTVTKRLAKIVESKRYFSLTVPSCLSSPSTSHRLQTCAQRDLTRPLSLLGPRRRLLSRSYTTTSTHLAQALQHQSTDPPQNTHTETEDTMSEAVYSTETLKEAHAQPYRSLEGKVNPSFLKALDKMGYEYMTPVQHKVLTTLPSYSSDCLVQAKTGTGKTIAFLLPALHALLEAKTVPKGQVGILIISPTRELALQIAKECNEITACLSTPIQCHTAFGGTARASNLKKFLNGNPTVLVATPGRLNDYLGEEEVRRKFGHIRTVILDEADTMLEAGFLQDIKKVLRQLPPKKNGWQGMCFSATVPDKVKDVISVVLNPGYTHLTTIDKSEAPTVDRVPQFSIIVPAAKDVFNALYALVKLEHAQNPKDFKTIIFGTTANGVALLAAMFEAAMPELKIYQLHSRLSQNVRTKTTNDFKAASAGLMFASDVIGRGMDFPNVGLVIQLGLPASGEQYVHRVGRTARAGNEGRAIIILTQNESYFTNTNRQLPIKPYTTDLTSSMASAAPIVERAFVSVDESVKGKAYQAWLGFHKTLMKNLRLDVGGLVQTANDYAKAMGCPEPPMVDRKVVGKMGLKGARGLNVGTVTRDAPPGGGQRGGRPAANGRGGAGAGGGAGRATRGAETDSRPSFGSSEGANGNNGRGRGGARGGARGAPKRRGGAGGVDLDGRVSKRPSAF</sequence>
<evidence type="ECO:0000256" key="3">
    <source>
        <dbReference type="ARBA" id="ARBA00022840"/>
    </source>
</evidence>
<evidence type="ECO:0000256" key="1">
    <source>
        <dbReference type="ARBA" id="ARBA00022741"/>
    </source>
</evidence>
<dbReference type="InterPro" id="IPR014001">
    <property type="entry name" value="Helicase_ATP-bd"/>
</dbReference>
<dbReference type="GO" id="GO:0003723">
    <property type="term" value="F:RNA binding"/>
    <property type="evidence" value="ECO:0007669"/>
    <property type="project" value="UniProtKB-UniRule"/>
</dbReference>
<evidence type="ECO:0000313" key="10">
    <source>
        <dbReference type="Proteomes" id="UP000799750"/>
    </source>
</evidence>
<feature type="compositionally biased region" description="Polar residues" evidence="6">
    <location>
        <begin position="75"/>
        <end position="87"/>
    </location>
</feature>
<evidence type="ECO:0000259" key="7">
    <source>
        <dbReference type="PROSITE" id="PS51192"/>
    </source>
</evidence>
<feature type="domain" description="Helicase C-terminal" evidence="8">
    <location>
        <begin position="354"/>
        <end position="517"/>
    </location>
</feature>
<keyword evidence="3 5" id="KW-0067">ATP-binding</keyword>
<proteinExistence type="inferred from homology"/>
<accession>A0A6A6QDI3</accession>
<gene>
    <name evidence="9" type="ORF">BU16DRAFT_530943</name>
</gene>
<comment type="similarity">
    <text evidence="5">Belongs to the DEAD box helicase family.</text>
</comment>
<dbReference type="InterPro" id="IPR001650">
    <property type="entry name" value="Helicase_C-like"/>
</dbReference>
<dbReference type="PANTHER" id="PTHR24031">
    <property type="entry name" value="RNA HELICASE"/>
    <property type="match status" value="1"/>
</dbReference>
<dbReference type="GO" id="GO:0003724">
    <property type="term" value="F:RNA helicase activity"/>
    <property type="evidence" value="ECO:0007669"/>
    <property type="project" value="UniProtKB-EC"/>
</dbReference>
<keyword evidence="10" id="KW-1185">Reference proteome</keyword>
<feature type="domain" description="Helicase ATP-binding" evidence="7">
    <location>
        <begin position="144"/>
        <end position="326"/>
    </location>
</feature>
<feature type="compositionally biased region" description="Gly residues" evidence="6">
    <location>
        <begin position="641"/>
        <end position="655"/>
    </location>
</feature>
<dbReference type="GO" id="GO:0016787">
    <property type="term" value="F:hydrolase activity"/>
    <property type="evidence" value="ECO:0007669"/>
    <property type="project" value="UniProtKB-KW"/>
</dbReference>
<dbReference type="OrthoDB" id="193716at2759"/>